<name>D1P4H3_9GAMM</name>
<dbReference type="EMBL" id="ABXV02000030">
    <property type="protein sequence ID" value="EFB71799.1"/>
    <property type="molecule type" value="Genomic_DNA"/>
</dbReference>
<dbReference type="HOGENOM" id="CLU_000475_0_0_6"/>
<comment type="caution">
    <text evidence="2">The sequence shown here is derived from an EMBL/GenBank/DDBJ whole genome shotgun (WGS) entry which is preliminary data.</text>
</comment>
<gene>
    <name evidence="2" type="ORF">PROVRUST_07125</name>
</gene>
<sequence length="2269" mass="258542">MGKDSHDSLFSTTKIIEQRAKGSTTLNRLVTEIKTEYKNNGGWSESIINKKKALESKITSIAYFHYSGNRPDGIVGLTIDEQKIFLSEFKKLLTDKPSVEVRVQGKNDDYFSSLADHDLLDGTSYRFLPKDYKERYNNHSMLMSRLTINVKKENFISLSQALMKLYEHDPNKRVMQSKIMGPKNLGKLTDQAVIYFSNANLQDAIEVSQQLRELMPEDAFLEHVPIGMYRVDKGISYSETLKGQSSSHGEARAEIIAKAVTESLLTEKPVDKCLEAQLRIYGYDVEHPALLAQSVREAYIDTSLAGGGHPSERLPSKNIEIFKQDPVSFSQQYIINTKELNAILQAPNEGKVIFTKGNSNNYVVEFIDDSYGEDQPSSIESYFLESKIRNKESKQVEYIDILIKYPDKKFLFTGLLLGDSVVVTELNSETYRVYRDNRPDASLLYDNVVMAVDERDYNNRENNTTKASLFMHYENEKWNLILQPQKGKYFAITESNVVQVQLPGDYLLPLKQQRFDIYRNKIHQDLKVAAKKFNITFSDIPNDEDLFETPSEQNTSVKTWLDIGDEIKRKLDHQITALNQSREKLEIEFSQTIDSEKRTILKNMIEMNKTIISLNKKQYSELFHDLREVEYGWLWQSVKAKKGMNAVIKINDYDTNISVNANYDYHLTVNERYDNLIYLHKVTRNLRFKSEFNLGAKQYLEVTVPGVDETMSSQQLKKLYITSEYNAKERGALYRLIQEVGHSEYISKVLTQTGKFSELFSSLGSKTNRLIPQDFYLSLMKGDSSGRCYPLVRAMSVALARNGQAGADILIDKLYIAAADPESRDALLLQSSLKNLHSNINAVESSFSHGVMELKQIQTLLEMKEETKLFALNSKKHAMLIGKIIVDGKSSYYFYDPNFGLFSFKNSKRLFSALKTFFVDKKMADYYSSFERNNKPAFELVFINTDDMESVSVGDHLTVKDLSLLEPLSIKSIKEKEIDAIIYQQDEIIHDTKLKTTLAILDAELWGERINVASINLSSEYSLNENWIPLFSSVEVIENDRYKIKFINIKDTEITRWVETSDHTFMRFHRYSMEQMGIFGKYYQFEENKIRLRNHEANSISVDGLNAGIAIQSLIQWIEEKNLDKSSVRRNAPNLFLALKIHSYVNYTMMAHGAMNDMIKINQIIKLGLNNESNISVKEISCFFSSFAKTANEGLTVIFSGALVGFDIYELSHAENDPQRIIFGTQLAFDSAGLTSGVTGIGLGAMGSATAAAALGSASVIVAGLGIGFVGLARNFAIIGEDAKAVGSYFYALDQAYKGNGYDYLADKETFIPKFGAVFNTIDIKNNQIQFDSQYIYRTTPHSAGGGRKNYIFWAGNFPTMVKDKQQAINIRRGIGYQDAVHQVDFQNAKAVMLPVIPKSYIKYSYNLWPGCTSRNDSGFNVIRRLEQADNFDYDFYIFPSENTITQIFHEYVNTPIDIILDEENRELVVPQLAKEWYGKIEYKLKGNGGEYKLNLNQGIKVVLMDDIQADKPSKWIINSSLLADDTIEIKNNNLIIGGVKIEIDITCKQEKIWVINKKSEINEIDISSAQINIVSENENQWKDSTESLDSHLQHYADKHQLHGQYIVIDNHQYNGKNVGKAFYDVTNKRYIFIDTLDENKQHAILGFISKSEAYFYLPTQKSIWKVDIASGSLVTEYQLNHDIDRAFEIMQIWGGGEDLYFSCRYNDSNEVAHFRLGQDNIEILSLNAEHQRLIELAKTDPKLTQSTVRDILHGYMISGVKKENNHTNQIDSRASELLTLYGVDHNQVEHRYWLRRLDNLLIKPNLSPSLGHGEISLNPKMVQSHWSIPHDLALIGNIFDSTGNEVFYFYSAKNKELYRQVGPGQNVLDATKPTAWYMNMPFIENVIFWKGSLFVVNVDGVIGQINAQGEFHPVGLNEKWFTENPIWWSKLQDYYCCKTIALLGIRDSSGQQLIPAWYDNGKIIVASSLSTENNLQFLGVDAENMGGLIFDTVNKKLYRQSAISEIELNSAFGQDRLLLSSTALPEAVDLYPNLQFKNVKNIGHGLLLSAESGEILYVDMLEKENGENRSHIGSSLIIRGGKENDTLVPSIIKNVKQIVLNAGDGQDTYSISQDTWQHYQAIIIDNNANDLLVDTLMLPIENLDSLVVTRYDDDLLVIDNEQNTVLILRQVFGVEKQSHRHLKLHFINHPNSISIEQFIDRYTSVSEIKPTQYIYNHQNIESDSHMRLISEHMAALDSRDSLTMPRMDTHLVPNMMLGNNASNQNFTR</sequence>
<feature type="domain" description="TcdA/TcdB toxin pore forming" evidence="1">
    <location>
        <begin position="1008"/>
        <end position="1668"/>
    </location>
</feature>
<dbReference type="eggNOG" id="COG2931">
    <property type="taxonomic scope" value="Bacteria"/>
</dbReference>
<evidence type="ECO:0000313" key="2">
    <source>
        <dbReference type="EMBL" id="EFB71799.1"/>
    </source>
</evidence>
<organism evidence="2 3">
    <name type="scientific">Providencia rustigianii DSM 4541</name>
    <dbReference type="NCBI Taxonomy" id="500637"/>
    <lineage>
        <taxon>Bacteria</taxon>
        <taxon>Pseudomonadati</taxon>
        <taxon>Pseudomonadota</taxon>
        <taxon>Gammaproteobacteria</taxon>
        <taxon>Enterobacterales</taxon>
        <taxon>Morganellaceae</taxon>
        <taxon>Providencia</taxon>
    </lineage>
</organism>
<keyword evidence="3" id="KW-1185">Reference proteome</keyword>
<dbReference type="Pfam" id="PF17914">
    <property type="entry name" value="HopA1"/>
    <property type="match status" value="1"/>
</dbReference>
<accession>D1P4H3</accession>
<dbReference type="Proteomes" id="UP000005512">
    <property type="component" value="Unassembled WGS sequence"/>
</dbReference>
<dbReference type="RefSeq" id="WP_006815143.1">
    <property type="nucleotide sequence ID" value="NZ_GG703819.1"/>
</dbReference>
<evidence type="ECO:0000259" key="1">
    <source>
        <dbReference type="Pfam" id="PF12920"/>
    </source>
</evidence>
<dbReference type="InterPro" id="IPR024769">
    <property type="entry name" value="TcdA/TcdB_pore_forming"/>
</dbReference>
<dbReference type="InterPro" id="IPR040871">
    <property type="entry name" value="HopA1"/>
</dbReference>
<dbReference type="eggNOG" id="COG5263">
    <property type="taxonomic scope" value="Bacteria"/>
</dbReference>
<protein>
    <submittedName>
        <fullName evidence="2">Prevent-host-death family protein</fullName>
    </submittedName>
</protein>
<proteinExistence type="predicted"/>
<dbReference type="Pfam" id="PF12920">
    <property type="entry name" value="TcdA_TcdB_pore"/>
    <property type="match status" value="1"/>
</dbReference>
<evidence type="ECO:0000313" key="3">
    <source>
        <dbReference type="Proteomes" id="UP000005512"/>
    </source>
</evidence>
<dbReference type="CDD" id="cd20495">
    <property type="entry name" value="C58_PaToxP-like"/>
    <property type="match status" value="1"/>
</dbReference>
<reference evidence="2" key="1">
    <citation type="submission" date="2009-12" db="EMBL/GenBank/DDBJ databases">
        <authorList>
            <person name="Weinstock G."/>
            <person name="Sodergren E."/>
            <person name="Clifton S."/>
            <person name="Fulton L."/>
            <person name="Fulton B."/>
            <person name="Courtney L."/>
            <person name="Fronick C."/>
            <person name="Harrison M."/>
            <person name="Strong C."/>
            <person name="Farmer C."/>
            <person name="Delahaunty K."/>
            <person name="Markovic C."/>
            <person name="Hall O."/>
            <person name="Minx P."/>
            <person name="Tomlinson C."/>
            <person name="Mitreva M."/>
            <person name="Nelson J."/>
            <person name="Hou S."/>
            <person name="Wollam A."/>
            <person name="Pepin K.H."/>
            <person name="Johnson M."/>
            <person name="Bhonagiri V."/>
            <person name="Nash W.E."/>
            <person name="Warren W."/>
            <person name="Chinwalla A."/>
            <person name="Mardis E.R."/>
            <person name="Wilson R.K."/>
        </authorList>
    </citation>
    <scope>NUCLEOTIDE SEQUENCE [LARGE SCALE GENOMIC DNA]</scope>
    <source>
        <strain evidence="2">DSM 4541</strain>
    </source>
</reference>